<comment type="caution">
    <text evidence="10">The sequence shown here is derived from an EMBL/GenBank/DDBJ whole genome shotgun (WGS) entry which is preliminary data.</text>
</comment>
<keyword evidence="6 8" id="KW-1133">Transmembrane helix</keyword>
<dbReference type="STRING" id="1797716.A3D07_04200"/>
<organism evidence="10 11">
    <name type="scientific">Candidatus Curtissbacteria bacterium RIFCSPHIGHO2_02_FULL_42_15</name>
    <dbReference type="NCBI Taxonomy" id="1797716"/>
    <lineage>
        <taxon>Bacteria</taxon>
        <taxon>Candidatus Curtissiibacteriota</taxon>
    </lineage>
</organism>
<dbReference type="EMBL" id="MFBF01000050">
    <property type="protein sequence ID" value="OGD90250.1"/>
    <property type="molecule type" value="Genomic_DNA"/>
</dbReference>
<feature type="transmembrane region" description="Helical" evidence="8">
    <location>
        <begin position="363"/>
        <end position="382"/>
    </location>
</feature>
<dbReference type="PANTHER" id="PTHR33908:SF3">
    <property type="entry name" value="UNDECAPRENYL PHOSPHATE-ALPHA-4-AMINO-4-DEOXY-L-ARABINOSE ARABINOSYL TRANSFERASE"/>
    <property type="match status" value="1"/>
</dbReference>
<dbReference type="GO" id="GO:0000030">
    <property type="term" value="F:mannosyltransferase activity"/>
    <property type="evidence" value="ECO:0007669"/>
    <property type="project" value="InterPro"/>
</dbReference>
<dbReference type="GO" id="GO:0016763">
    <property type="term" value="F:pentosyltransferase activity"/>
    <property type="evidence" value="ECO:0007669"/>
    <property type="project" value="TreeGrafter"/>
</dbReference>
<gene>
    <name evidence="10" type="ORF">A3D07_04200</name>
</gene>
<keyword evidence="5 8" id="KW-0812">Transmembrane</keyword>
<name>A0A1F5GEI2_9BACT</name>
<evidence type="ECO:0000256" key="4">
    <source>
        <dbReference type="ARBA" id="ARBA00022679"/>
    </source>
</evidence>
<feature type="transmembrane region" description="Helical" evidence="8">
    <location>
        <begin position="311"/>
        <end position="327"/>
    </location>
</feature>
<evidence type="ECO:0000256" key="3">
    <source>
        <dbReference type="ARBA" id="ARBA00022676"/>
    </source>
</evidence>
<evidence type="ECO:0000259" key="9">
    <source>
        <dbReference type="Pfam" id="PF02366"/>
    </source>
</evidence>
<evidence type="ECO:0000256" key="8">
    <source>
        <dbReference type="SAM" id="Phobius"/>
    </source>
</evidence>
<feature type="transmembrane region" description="Helical" evidence="8">
    <location>
        <begin position="118"/>
        <end position="134"/>
    </location>
</feature>
<evidence type="ECO:0000256" key="1">
    <source>
        <dbReference type="ARBA" id="ARBA00004651"/>
    </source>
</evidence>
<accession>A0A1F5GEI2</accession>
<dbReference type="Pfam" id="PF02366">
    <property type="entry name" value="PMT"/>
    <property type="match status" value="1"/>
</dbReference>
<evidence type="ECO:0000256" key="5">
    <source>
        <dbReference type="ARBA" id="ARBA00022692"/>
    </source>
</evidence>
<feature type="transmembrane region" description="Helical" evidence="8">
    <location>
        <begin position="209"/>
        <end position="229"/>
    </location>
</feature>
<dbReference type="GO" id="GO:0006493">
    <property type="term" value="P:protein O-linked glycosylation"/>
    <property type="evidence" value="ECO:0007669"/>
    <property type="project" value="InterPro"/>
</dbReference>
<evidence type="ECO:0000256" key="7">
    <source>
        <dbReference type="ARBA" id="ARBA00023136"/>
    </source>
</evidence>
<dbReference type="AlphaFoldDB" id="A0A1F5GEI2"/>
<feature type="transmembrane region" description="Helical" evidence="8">
    <location>
        <begin position="140"/>
        <end position="157"/>
    </location>
</feature>
<feature type="transmembrane region" description="Helical" evidence="8">
    <location>
        <begin position="333"/>
        <end position="351"/>
    </location>
</feature>
<dbReference type="Proteomes" id="UP000177124">
    <property type="component" value="Unassembled WGS sequence"/>
</dbReference>
<comment type="subcellular location">
    <subcellularLocation>
        <location evidence="1">Cell membrane</location>
        <topology evidence="1">Multi-pass membrane protein</topology>
    </subcellularLocation>
</comment>
<dbReference type="InterPro" id="IPR003342">
    <property type="entry name" value="ArnT-like_N"/>
</dbReference>
<keyword evidence="2" id="KW-1003">Cell membrane</keyword>
<dbReference type="GO" id="GO:0010041">
    <property type="term" value="P:response to iron(III) ion"/>
    <property type="evidence" value="ECO:0007669"/>
    <property type="project" value="TreeGrafter"/>
</dbReference>
<feature type="transmembrane region" description="Helical" evidence="8">
    <location>
        <begin position="88"/>
        <end position="109"/>
    </location>
</feature>
<evidence type="ECO:0000256" key="6">
    <source>
        <dbReference type="ARBA" id="ARBA00022989"/>
    </source>
</evidence>
<reference evidence="10 11" key="1">
    <citation type="journal article" date="2016" name="Nat. Commun.">
        <title>Thousands of microbial genomes shed light on interconnected biogeochemical processes in an aquifer system.</title>
        <authorList>
            <person name="Anantharaman K."/>
            <person name="Brown C.T."/>
            <person name="Hug L.A."/>
            <person name="Sharon I."/>
            <person name="Castelle C.J."/>
            <person name="Probst A.J."/>
            <person name="Thomas B.C."/>
            <person name="Singh A."/>
            <person name="Wilkins M.J."/>
            <person name="Karaoz U."/>
            <person name="Brodie E.L."/>
            <person name="Williams K.H."/>
            <person name="Hubbard S.S."/>
            <person name="Banfield J.F."/>
        </authorList>
    </citation>
    <scope>NUCLEOTIDE SEQUENCE [LARGE SCALE GENOMIC DNA]</scope>
</reference>
<dbReference type="GO" id="GO:0005886">
    <property type="term" value="C:plasma membrane"/>
    <property type="evidence" value="ECO:0007669"/>
    <property type="project" value="UniProtKB-SubCell"/>
</dbReference>
<evidence type="ECO:0000313" key="11">
    <source>
        <dbReference type="Proteomes" id="UP000177124"/>
    </source>
</evidence>
<dbReference type="InterPro" id="IPR050297">
    <property type="entry name" value="LipidA_mod_glycosyltrf_83"/>
</dbReference>
<dbReference type="PANTHER" id="PTHR33908">
    <property type="entry name" value="MANNOSYLTRANSFERASE YKCB-RELATED"/>
    <property type="match status" value="1"/>
</dbReference>
<dbReference type="GO" id="GO:0009103">
    <property type="term" value="P:lipopolysaccharide biosynthetic process"/>
    <property type="evidence" value="ECO:0007669"/>
    <property type="project" value="UniProtKB-ARBA"/>
</dbReference>
<keyword evidence="4" id="KW-0808">Transferase</keyword>
<proteinExistence type="predicted"/>
<protein>
    <recommendedName>
        <fullName evidence="9">ArnT-like N-terminal domain-containing protein</fullName>
    </recommendedName>
</protein>
<feature type="transmembrane region" description="Helical" evidence="8">
    <location>
        <begin position="164"/>
        <end position="197"/>
    </location>
</feature>
<feature type="domain" description="ArnT-like N-terminal" evidence="9">
    <location>
        <begin position="11"/>
        <end position="226"/>
    </location>
</feature>
<sequence>MKKNLFLLGLILILATVLRFWHISQNPPSLYWDEVSLGYNAYSILKTGRDEHGKFLPFTNFAAFGDYKPPGYIFTAVPSVGIFGLNEFAVRFPSAAAGTLTVLVTYFLTQKLFSKRKIALLASFFLAISPWSIHFSRVAFEANLAALFSLLGIYLFVKFAKDKGFWIIISVLFFVLAVNTYTGQRLFVPFILIVLLIQFRKQVFRNLKWVVLSAVLSGLISIPLLQFSLRTIEGQLRFNEITIFKDLDPINQSIIYRKEDNFSKFADFIHNRRLFYTYEYLQNYFDAFSPTFLFTKGDPNPRLSNQEMGQLYYFDLFLVFTGAYFLVAKRYNYSFFILAWVLVSPLGHAATKETPHALRMVHILPTYQILSAIGLNGIFFHLKSKLKSKGLLVFLVLISVIVFMFYYLHIYYGHWQKSYSGQWQYGYKEAVKFTENYYSRVDNIFVTESAGRPYVYFLFFMKYNPNTYQKVSDVERDEQFFLHVKSFDKFVFLDTEPGPVKQNSLYVVSPNNLPEGATRIKTIYNIEGNPVFDIGIL</sequence>
<feature type="transmembrane region" description="Helical" evidence="8">
    <location>
        <begin position="388"/>
        <end position="408"/>
    </location>
</feature>
<evidence type="ECO:0000256" key="2">
    <source>
        <dbReference type="ARBA" id="ARBA00022475"/>
    </source>
</evidence>
<keyword evidence="3" id="KW-0328">Glycosyltransferase</keyword>
<keyword evidence="7 8" id="KW-0472">Membrane</keyword>
<evidence type="ECO:0000313" key="10">
    <source>
        <dbReference type="EMBL" id="OGD90250.1"/>
    </source>
</evidence>